<dbReference type="InterPro" id="IPR017853">
    <property type="entry name" value="GH"/>
</dbReference>
<dbReference type="RefSeq" id="XP_043001204.1">
    <property type="nucleotide sequence ID" value="XM_043145269.1"/>
</dbReference>
<dbReference type="FunFam" id="2.40.50.140:FF:000006">
    <property type="entry name" value="Cold shock protein CspC"/>
    <property type="match status" value="1"/>
</dbReference>
<dbReference type="PANTHER" id="PTHR46565:SF20">
    <property type="entry name" value="COLD SHOCK DOMAIN-CONTAINING PROTEIN 4"/>
    <property type="match status" value="1"/>
</dbReference>
<protein>
    <recommendedName>
        <fullName evidence="4">CSD domain-containing protein</fullName>
    </recommendedName>
</protein>
<name>A0A8E5HXU3_USTVR</name>
<evidence type="ECO:0000256" key="1">
    <source>
        <dbReference type="ARBA" id="ARBA00004496"/>
    </source>
</evidence>
<dbReference type="InterPro" id="IPR002059">
    <property type="entry name" value="CSP_DNA-bd"/>
</dbReference>
<dbReference type="GO" id="GO:0003676">
    <property type="term" value="F:nucleic acid binding"/>
    <property type="evidence" value="ECO:0007669"/>
    <property type="project" value="InterPro"/>
</dbReference>
<feature type="chain" id="PRO_5034830687" description="CSD domain-containing protein" evidence="3">
    <location>
        <begin position="28"/>
        <end position="651"/>
    </location>
</feature>
<dbReference type="Pfam" id="PF18989">
    <property type="entry name" value="DUF5722"/>
    <property type="match status" value="1"/>
</dbReference>
<sequence>MGLLPGLLPWSHCLAAALATLLAPASAATASKRADLPYPARSSYRIKGIQPDFWPDWDDISGNNAGGVSMNLVWASWEARVAAAPCAPGRQEYDGRCFTVDAAVDAAIKAWTDRGLVVTAIVYGTPAWARGKRRCAPPAAGMDLFCVPDHPADFGRFAGMLARRYDGRHGRGRIADFVVNNEVNSYEWFNIGCGRGQGVACAEDEWLDLIAANYVAAYDRIVSEQPTAKVLTSLDHRFGSELDDPRSGTLSGMTVVQGLAARAGSRRWRVAFHPYAPDLFSPAFSADDYPKVTYGNVGVLVGWLRQRFPDKPHAWTVQLTESGVNSGGPSSEAAQATAICQSFRNILGTPNIESHVYHRMQDNAAEGGLLLGLRNVNGSAKASWSTWALANRNDLSPPQLSCGFETLPYTRLTRGYSSSRGHVASTRQLPLGFAPEQSWRLLRDEKAGTRMLYECKVAGHSLLTPDPGCEGQFPLGPVGYIYASQVAGSVPLYRCYISQNGDHFVSPRSDCEGPYKMESLLGYAIPTSPANCPFPLTSTSLSAQASQSNRETSIAPSLFHPPSQTRYFSHRLPHKKLKMADAGRQTGTVKWFNDEKGFGFITPDDGGSDLFVHFRGIEMEGFKALKDGQAVTFVAVQGQKGMQADKVRLAA</sequence>
<proteinExistence type="predicted"/>
<dbReference type="SUPFAM" id="SSF50249">
    <property type="entry name" value="Nucleic acid-binding proteins"/>
    <property type="match status" value="1"/>
</dbReference>
<dbReference type="AlphaFoldDB" id="A0A8E5HXU3"/>
<dbReference type="SMART" id="SM00357">
    <property type="entry name" value="CSP"/>
    <property type="match status" value="1"/>
</dbReference>
<dbReference type="CDD" id="cd04458">
    <property type="entry name" value="CSP_CDS"/>
    <property type="match status" value="1"/>
</dbReference>
<dbReference type="EMBL" id="CP072759">
    <property type="protein sequence ID" value="QUC23531.1"/>
    <property type="molecule type" value="Genomic_DNA"/>
</dbReference>
<evidence type="ECO:0000256" key="3">
    <source>
        <dbReference type="SAM" id="SignalP"/>
    </source>
</evidence>
<feature type="signal peptide" evidence="3">
    <location>
        <begin position="1"/>
        <end position="27"/>
    </location>
</feature>
<dbReference type="PRINTS" id="PR00050">
    <property type="entry name" value="COLDSHOCK"/>
</dbReference>
<dbReference type="PROSITE" id="PS00352">
    <property type="entry name" value="CSD_1"/>
    <property type="match status" value="1"/>
</dbReference>
<feature type="domain" description="CSD" evidence="4">
    <location>
        <begin position="584"/>
        <end position="649"/>
    </location>
</feature>
<dbReference type="SUPFAM" id="SSF51445">
    <property type="entry name" value="(Trans)glycosidases"/>
    <property type="match status" value="1"/>
</dbReference>
<keyword evidence="3" id="KW-0732">Signal</keyword>
<evidence type="ECO:0000313" key="6">
    <source>
        <dbReference type="Proteomes" id="UP000027002"/>
    </source>
</evidence>
<dbReference type="OrthoDB" id="9971254at2759"/>
<evidence type="ECO:0000256" key="2">
    <source>
        <dbReference type="ARBA" id="ARBA00022490"/>
    </source>
</evidence>
<dbReference type="Proteomes" id="UP000027002">
    <property type="component" value="Chromosome 7"/>
</dbReference>
<dbReference type="Gene3D" id="3.20.20.80">
    <property type="entry name" value="Glycosidases"/>
    <property type="match status" value="1"/>
</dbReference>
<dbReference type="InterPro" id="IPR043780">
    <property type="entry name" value="DUF5722"/>
</dbReference>
<organism evidence="5 6">
    <name type="scientific">Ustilaginoidea virens</name>
    <name type="common">Rice false smut fungus</name>
    <name type="synonym">Villosiclava virens</name>
    <dbReference type="NCBI Taxonomy" id="1159556"/>
    <lineage>
        <taxon>Eukaryota</taxon>
        <taxon>Fungi</taxon>
        <taxon>Dikarya</taxon>
        <taxon>Ascomycota</taxon>
        <taxon>Pezizomycotina</taxon>
        <taxon>Sordariomycetes</taxon>
        <taxon>Hypocreomycetidae</taxon>
        <taxon>Hypocreales</taxon>
        <taxon>Clavicipitaceae</taxon>
        <taxon>Ustilaginoidea</taxon>
    </lineage>
</organism>
<keyword evidence="6" id="KW-1185">Reference proteome</keyword>
<keyword evidence="2" id="KW-0963">Cytoplasm</keyword>
<dbReference type="InterPro" id="IPR019844">
    <property type="entry name" value="CSD_CS"/>
</dbReference>
<dbReference type="InterPro" id="IPR011129">
    <property type="entry name" value="CSD"/>
</dbReference>
<gene>
    <name evidence="5" type="ORF">UV8b_07772</name>
</gene>
<dbReference type="Gene3D" id="2.40.50.140">
    <property type="entry name" value="Nucleic acid-binding proteins"/>
    <property type="match status" value="1"/>
</dbReference>
<dbReference type="InterPro" id="IPR012340">
    <property type="entry name" value="NA-bd_OB-fold"/>
</dbReference>
<dbReference type="Pfam" id="PF00313">
    <property type="entry name" value="CSD"/>
    <property type="match status" value="1"/>
</dbReference>
<reference evidence="5" key="1">
    <citation type="submission" date="2020-03" db="EMBL/GenBank/DDBJ databases">
        <title>A mixture of massive structural variations and highly conserved coding sequences in Ustilaginoidea virens genome.</title>
        <authorList>
            <person name="Zhang K."/>
            <person name="Zhao Z."/>
            <person name="Zhang Z."/>
            <person name="Li Y."/>
            <person name="Hsiang T."/>
            <person name="Sun W."/>
        </authorList>
    </citation>
    <scope>NUCLEOTIDE SEQUENCE</scope>
    <source>
        <strain evidence="5">UV-8b</strain>
    </source>
</reference>
<accession>A0A8E5HXU3</accession>
<dbReference type="PANTHER" id="PTHR46565">
    <property type="entry name" value="COLD SHOCK DOMAIN PROTEIN 2"/>
    <property type="match status" value="1"/>
</dbReference>
<evidence type="ECO:0000313" key="5">
    <source>
        <dbReference type="EMBL" id="QUC23531.1"/>
    </source>
</evidence>
<comment type="subcellular location">
    <subcellularLocation>
        <location evidence="1">Cytoplasm</location>
    </subcellularLocation>
</comment>
<dbReference type="GeneID" id="66068549"/>
<dbReference type="PROSITE" id="PS51857">
    <property type="entry name" value="CSD_2"/>
    <property type="match status" value="1"/>
</dbReference>
<evidence type="ECO:0000259" key="4">
    <source>
        <dbReference type="PROSITE" id="PS51857"/>
    </source>
</evidence>
<dbReference type="GO" id="GO:0005737">
    <property type="term" value="C:cytoplasm"/>
    <property type="evidence" value="ECO:0007669"/>
    <property type="project" value="UniProtKB-SubCell"/>
</dbReference>
<dbReference type="KEGG" id="uvi:66068549"/>